<dbReference type="EMBL" id="FNJW01000008">
    <property type="protein sequence ID" value="SDQ54841.1"/>
    <property type="molecule type" value="Genomic_DNA"/>
</dbReference>
<dbReference type="AlphaFoldDB" id="A0A1H0XNK3"/>
<dbReference type="NCBIfam" id="TIGR01665">
    <property type="entry name" value="put_anti_recept"/>
    <property type="match status" value="1"/>
</dbReference>
<evidence type="ECO:0000313" key="4">
    <source>
        <dbReference type="Proteomes" id="UP000199481"/>
    </source>
</evidence>
<sequence>MYRVIVYDGPNDGIGTLIHSTYANTQKVSSGSVQQVVEGIDSMDFTINPRNAGWGKIKPLTTLIKVMNIKTGLNEFEGRILKPKQNMSAGGLFTIQYECESFLAYLLDSSQRHDEIHNKTIAQFLQIILDNHNSQVEAHKRFKLGNVTVTNTTDNVYRYLGYESTYDTIKDKLIDRLGGYLVVRHEADGLYLDYLAEVGTLSTTTINLKRNLKSMSREIDPTEVITRLVPLGAQIDSEDEGSTDASKARVDIKTVNGGLDYIDDVKLIAEFGIIEKTITFDDVNQPNIVKNRGQQYLASQKTSKNAFELTPLDLSLNDLDAESIVRGDWYQVENPIFVINEPLQVVQKNLNIVNPLDIKTTIGDKFKTLTQYQVEANKGLKQFDKLRTAVTNQSLTIATLKKSNTEITASYNAMQLSYNNLATTLEIDADTGTSLALNHLKTAIDNLGDKIVSYGAATSSSDGLMSSADKIKLDNLREATQSQSGLLSATDKVKLDLVVTSSRIDLNDVMARIIALENPTV</sequence>
<dbReference type="OrthoDB" id="5056238at2"/>
<reference evidence="2" key="1">
    <citation type="submission" date="2016-10" db="EMBL/GenBank/DDBJ databases">
        <authorList>
            <person name="de Groot N.N."/>
        </authorList>
    </citation>
    <scope>NUCLEOTIDE SEQUENCE [LARGE SCALE GENOMIC DNA]</scope>
    <source>
        <strain evidence="2">MPL-11</strain>
    </source>
</reference>
<protein>
    <submittedName>
        <fullName evidence="2">Phage minor structural protein, N-terminal region</fullName>
    </submittedName>
</protein>
<name>A0A1H0XNK3_9LACT</name>
<dbReference type="Pfam" id="PF06605">
    <property type="entry name" value="Prophage_tail"/>
    <property type="match status" value="1"/>
</dbReference>
<dbReference type="RefSeq" id="WP_089974656.1">
    <property type="nucleotide sequence ID" value="NZ_CP084916.1"/>
</dbReference>
<dbReference type="InterPro" id="IPR010572">
    <property type="entry name" value="Tail_dom"/>
</dbReference>
<evidence type="ECO:0000313" key="2">
    <source>
        <dbReference type="EMBL" id="SDQ04472.1"/>
    </source>
</evidence>
<gene>
    <name evidence="2" type="ORF">SAMN04487752_0325</name>
    <name evidence="3" type="ORF">SAMN04487752_2719</name>
</gene>
<evidence type="ECO:0000313" key="3">
    <source>
        <dbReference type="EMBL" id="SDQ54841.1"/>
    </source>
</evidence>
<dbReference type="EMBL" id="FNJW01000008">
    <property type="protein sequence ID" value="SDQ04472.1"/>
    <property type="molecule type" value="Genomic_DNA"/>
</dbReference>
<accession>A0A1H0XNK3</accession>
<reference evidence="4" key="2">
    <citation type="submission" date="2016-10" db="EMBL/GenBank/DDBJ databases">
        <authorList>
            <person name="Varghese N."/>
            <person name="Submissions S."/>
        </authorList>
    </citation>
    <scope>NUCLEOTIDE SEQUENCE [LARGE SCALE GENOMIC DNA]</scope>
    <source>
        <strain evidence="4">MPL-11</strain>
    </source>
</reference>
<evidence type="ECO:0000259" key="1">
    <source>
        <dbReference type="Pfam" id="PF06605"/>
    </source>
</evidence>
<keyword evidence="4" id="KW-1185">Reference proteome</keyword>
<dbReference type="InterPro" id="IPR007119">
    <property type="entry name" value="Phage_tail_spike_N"/>
</dbReference>
<proteinExistence type="predicted"/>
<dbReference type="Proteomes" id="UP000199481">
    <property type="component" value="Unassembled WGS sequence"/>
</dbReference>
<feature type="domain" description="Tail spike" evidence="1">
    <location>
        <begin position="106"/>
        <end position="375"/>
    </location>
</feature>
<organism evidence="2 4">
    <name type="scientific">Carnobacterium viridans</name>
    <dbReference type="NCBI Taxonomy" id="174587"/>
    <lineage>
        <taxon>Bacteria</taxon>
        <taxon>Bacillati</taxon>
        <taxon>Bacillota</taxon>
        <taxon>Bacilli</taxon>
        <taxon>Lactobacillales</taxon>
        <taxon>Carnobacteriaceae</taxon>
        <taxon>Carnobacterium</taxon>
    </lineage>
</organism>